<gene>
    <name evidence="1" type="ORF">H9635_13890</name>
</gene>
<proteinExistence type="predicted"/>
<dbReference type="RefSeq" id="WP_191700919.1">
    <property type="nucleotide sequence ID" value="NZ_JACSPZ010000007.1"/>
</dbReference>
<organism evidence="1 2">
    <name type="scientific">Solibacillus faecavium</name>
    <dbReference type="NCBI Taxonomy" id="2762221"/>
    <lineage>
        <taxon>Bacteria</taxon>
        <taxon>Bacillati</taxon>
        <taxon>Bacillota</taxon>
        <taxon>Bacilli</taxon>
        <taxon>Bacillales</taxon>
        <taxon>Caryophanaceae</taxon>
        <taxon>Solibacillus</taxon>
    </lineage>
</organism>
<evidence type="ECO:0000313" key="1">
    <source>
        <dbReference type="EMBL" id="MBD8037837.1"/>
    </source>
</evidence>
<dbReference type="EMBL" id="JACSPZ010000007">
    <property type="protein sequence ID" value="MBD8037837.1"/>
    <property type="molecule type" value="Genomic_DNA"/>
</dbReference>
<dbReference type="Pfam" id="PF14595">
    <property type="entry name" value="Thioredoxin_9"/>
    <property type="match status" value="1"/>
</dbReference>
<comment type="caution">
    <text evidence="1">The sequence shown here is derived from an EMBL/GenBank/DDBJ whole genome shotgun (WGS) entry which is preliminary data.</text>
</comment>
<protein>
    <submittedName>
        <fullName evidence="1">Thioredoxin family protein</fullName>
    </submittedName>
</protein>
<accession>A0ABR8Y0U5</accession>
<reference evidence="1 2" key="1">
    <citation type="submission" date="2020-08" db="EMBL/GenBank/DDBJ databases">
        <title>A Genomic Blueprint of the Chicken Gut Microbiome.</title>
        <authorList>
            <person name="Gilroy R."/>
            <person name="Ravi A."/>
            <person name="Getino M."/>
            <person name="Pursley I."/>
            <person name="Horton D.L."/>
            <person name="Alikhan N.-F."/>
            <person name="Baker D."/>
            <person name="Gharbi K."/>
            <person name="Hall N."/>
            <person name="Watson M."/>
            <person name="Adriaenssens E.M."/>
            <person name="Foster-Nyarko E."/>
            <person name="Jarju S."/>
            <person name="Secka A."/>
            <person name="Antonio M."/>
            <person name="Oren A."/>
            <person name="Chaudhuri R."/>
            <person name="La Ragione R.M."/>
            <person name="Hildebrand F."/>
            <person name="Pallen M.J."/>
        </authorList>
    </citation>
    <scope>NUCLEOTIDE SEQUENCE [LARGE SCALE GENOMIC DNA]</scope>
    <source>
        <strain evidence="1 2">A46</strain>
    </source>
</reference>
<name>A0ABR8Y0U5_9BACL</name>
<dbReference type="InterPro" id="IPR036249">
    <property type="entry name" value="Thioredoxin-like_sf"/>
</dbReference>
<keyword evidence="2" id="KW-1185">Reference proteome</keyword>
<dbReference type="SUPFAM" id="SSF52833">
    <property type="entry name" value="Thioredoxin-like"/>
    <property type="match status" value="1"/>
</dbReference>
<evidence type="ECO:0000313" key="2">
    <source>
        <dbReference type="Proteomes" id="UP000619101"/>
    </source>
</evidence>
<dbReference type="Proteomes" id="UP000619101">
    <property type="component" value="Unassembled WGS sequence"/>
</dbReference>
<dbReference type="Gene3D" id="3.40.30.10">
    <property type="entry name" value="Glutaredoxin"/>
    <property type="match status" value="1"/>
</dbReference>
<sequence>MKTEQQYFEESISMKDYMNEMSQLKEQSFMIYDSFVLPGDTDFIEKVKNANLHILAITEDWCGDAMINNPIIRKVAEAANIDIRTALRDADTDLIDRYLTNGGRAIPMYLILNESGEVITTWGPRAPQLQQLVMDMRATLPEKEDPTFEDAQKDLYENMRKQYVENSQLWSYVYEDFKKKVNTVL</sequence>